<feature type="domain" description="EamA" evidence="7">
    <location>
        <begin position="154"/>
        <end position="289"/>
    </location>
</feature>
<gene>
    <name evidence="8" type="ORF">PhaeoP63_00200</name>
</gene>
<dbReference type="Pfam" id="PF00892">
    <property type="entry name" value="EamA"/>
    <property type="match status" value="2"/>
</dbReference>
<evidence type="ECO:0000256" key="3">
    <source>
        <dbReference type="ARBA" id="ARBA00022692"/>
    </source>
</evidence>
<evidence type="ECO:0000256" key="1">
    <source>
        <dbReference type="ARBA" id="ARBA00004141"/>
    </source>
</evidence>
<evidence type="ECO:0000259" key="7">
    <source>
        <dbReference type="Pfam" id="PF00892"/>
    </source>
</evidence>
<feature type="transmembrane region" description="Helical" evidence="6">
    <location>
        <begin position="180"/>
        <end position="202"/>
    </location>
</feature>
<dbReference type="InterPro" id="IPR037185">
    <property type="entry name" value="EmrE-like"/>
</dbReference>
<evidence type="ECO:0000313" key="9">
    <source>
        <dbReference type="Proteomes" id="UP000217545"/>
    </source>
</evidence>
<feature type="domain" description="EamA" evidence="7">
    <location>
        <begin position="7"/>
        <end position="138"/>
    </location>
</feature>
<dbReference type="AlphaFoldDB" id="A0AAC9Z5Q5"/>
<comment type="subcellular location">
    <subcellularLocation>
        <location evidence="1">Membrane</location>
        <topology evidence="1">Multi-pass membrane protein</topology>
    </subcellularLocation>
</comment>
<keyword evidence="3 6" id="KW-0812">Transmembrane</keyword>
<accession>A0AAC9Z5Q5</accession>
<dbReference type="SUPFAM" id="SSF103481">
    <property type="entry name" value="Multidrug resistance efflux transporter EmrE"/>
    <property type="match status" value="2"/>
</dbReference>
<proteinExistence type="inferred from homology"/>
<sequence>MTPSYRGHLAMLVFSALVAGSFSLGAMVANDIAPMALNAIRFVIAAVVIGIAAQLTHGLHRKDFEAPWRFLVLGGLFAIYFVLMFYGLQTAAPVSAAAVFTLTPVLSGVFGWILLRQITTWRMALALAIGAVGAIWVIFRGDLSAIWAFEIGRGEMIYFWGCVVHAAYTPMVRLLNRGEPAVVFTFGMLVAGAIILLVVGWGDIRATDWTGLSPLVWVVLLYVALIASAATFVLLQYATLHLPSAKVMAYTYLTPSWVILWEIALGRPAPSGIVALGVVCTIWALWLLLREGRSAVPNMQSG</sequence>
<dbReference type="InterPro" id="IPR050638">
    <property type="entry name" value="AA-Vitamin_Transporters"/>
</dbReference>
<keyword evidence="5 6" id="KW-0472">Membrane</keyword>
<comment type="similarity">
    <text evidence="2">Belongs to the EamA transporter family.</text>
</comment>
<evidence type="ECO:0000256" key="2">
    <source>
        <dbReference type="ARBA" id="ARBA00007362"/>
    </source>
</evidence>
<dbReference type="InterPro" id="IPR000620">
    <property type="entry name" value="EamA_dom"/>
</dbReference>
<feature type="transmembrane region" description="Helical" evidence="6">
    <location>
        <begin position="35"/>
        <end position="56"/>
    </location>
</feature>
<feature type="transmembrane region" description="Helical" evidence="6">
    <location>
        <begin position="121"/>
        <end position="139"/>
    </location>
</feature>
<evidence type="ECO:0000256" key="4">
    <source>
        <dbReference type="ARBA" id="ARBA00022989"/>
    </source>
</evidence>
<dbReference type="GeneID" id="31844663"/>
<dbReference type="RefSeq" id="WP_024095745.1">
    <property type="nucleotide sequence ID" value="NZ_CP010588.1"/>
</dbReference>
<dbReference type="Proteomes" id="UP000217545">
    <property type="component" value="Chromosome"/>
</dbReference>
<dbReference type="PANTHER" id="PTHR32322:SF2">
    <property type="entry name" value="EAMA DOMAIN-CONTAINING PROTEIN"/>
    <property type="match status" value="1"/>
</dbReference>
<protein>
    <submittedName>
        <fullName evidence="8">Integral membrane protein</fullName>
    </submittedName>
</protein>
<feature type="transmembrane region" description="Helical" evidence="6">
    <location>
        <begin position="214"/>
        <end position="235"/>
    </location>
</feature>
<keyword evidence="4 6" id="KW-1133">Transmembrane helix</keyword>
<organism evidence="8 9">
    <name type="scientific">Phaeobacter gallaeciensis</name>
    <dbReference type="NCBI Taxonomy" id="60890"/>
    <lineage>
        <taxon>Bacteria</taxon>
        <taxon>Pseudomonadati</taxon>
        <taxon>Pseudomonadota</taxon>
        <taxon>Alphaproteobacteria</taxon>
        <taxon>Rhodobacterales</taxon>
        <taxon>Roseobacteraceae</taxon>
        <taxon>Phaeobacter</taxon>
    </lineage>
</organism>
<reference evidence="8 9" key="1">
    <citation type="journal article" date="2017" name="Front. Microbiol.">
        <title>Phaeobacter piscinae sp. nov., a species of the Roseobacter group and potential aquaculture probiont.</title>
        <authorList>
            <person name="Sonnenschein E.C."/>
            <person name="Phippen C.B.W."/>
            <person name="Nielsen K.F."/>
            <person name="Mateiu R.V."/>
            <person name="Melchiorsen J."/>
            <person name="Gram L."/>
            <person name="Overmann J."/>
            <person name="Freese H.M."/>
        </authorList>
    </citation>
    <scope>NUCLEOTIDE SEQUENCE [LARGE SCALE GENOMIC DNA]</scope>
    <source>
        <strain evidence="8 9">P63</strain>
    </source>
</reference>
<dbReference type="EMBL" id="CP010784">
    <property type="protein sequence ID" value="ATF04315.1"/>
    <property type="molecule type" value="Genomic_DNA"/>
</dbReference>
<feature type="transmembrane region" description="Helical" evidence="6">
    <location>
        <begin position="94"/>
        <end position="114"/>
    </location>
</feature>
<dbReference type="PANTHER" id="PTHR32322">
    <property type="entry name" value="INNER MEMBRANE TRANSPORTER"/>
    <property type="match status" value="1"/>
</dbReference>
<name>A0AAC9Z5Q5_9RHOB</name>
<feature type="transmembrane region" description="Helical" evidence="6">
    <location>
        <begin position="68"/>
        <end position="88"/>
    </location>
</feature>
<evidence type="ECO:0000256" key="6">
    <source>
        <dbReference type="SAM" id="Phobius"/>
    </source>
</evidence>
<dbReference type="GO" id="GO:0016020">
    <property type="term" value="C:membrane"/>
    <property type="evidence" value="ECO:0007669"/>
    <property type="project" value="UniProtKB-SubCell"/>
</dbReference>
<evidence type="ECO:0000313" key="8">
    <source>
        <dbReference type="EMBL" id="ATF04315.1"/>
    </source>
</evidence>
<feature type="transmembrane region" description="Helical" evidence="6">
    <location>
        <begin position="247"/>
        <end position="265"/>
    </location>
</feature>
<evidence type="ECO:0000256" key="5">
    <source>
        <dbReference type="ARBA" id="ARBA00023136"/>
    </source>
</evidence>
<dbReference type="Gene3D" id="1.10.3730.20">
    <property type="match status" value="1"/>
</dbReference>
<feature type="transmembrane region" description="Helical" evidence="6">
    <location>
        <begin position="271"/>
        <end position="289"/>
    </location>
</feature>